<proteinExistence type="predicted"/>
<organism evidence="1 2">
    <name type="scientific">Colletotrichum salicis</name>
    <dbReference type="NCBI Taxonomy" id="1209931"/>
    <lineage>
        <taxon>Eukaryota</taxon>
        <taxon>Fungi</taxon>
        <taxon>Dikarya</taxon>
        <taxon>Ascomycota</taxon>
        <taxon>Pezizomycotina</taxon>
        <taxon>Sordariomycetes</taxon>
        <taxon>Hypocreomycetidae</taxon>
        <taxon>Glomerellales</taxon>
        <taxon>Glomerellaceae</taxon>
        <taxon>Colletotrichum</taxon>
        <taxon>Colletotrichum acutatum species complex</taxon>
    </lineage>
</organism>
<keyword evidence="2" id="KW-1185">Reference proteome</keyword>
<comment type="caution">
    <text evidence="1">The sequence shown here is derived from an EMBL/GenBank/DDBJ whole genome shotgun (WGS) entry which is preliminary data.</text>
</comment>
<dbReference type="AlphaFoldDB" id="A0A135V297"/>
<sequence>MRWELTLPWLPFASPGHVPATPVPVHHAPAARNLSRDRGGLTRPYRLSGGVMEPLALGRLVIYENVLCTVFLAVELDTAPVAAEKPFRPFRLGQLSLPARLDESLGCDPRSRVQELEVKLVHVADDEGQGGRSRPRPQCSLGTTPQRLQLNAFLEDLTAGRALGRLTARRKDELSLALAHVEVVLGAMLDDGTPFPMATCPYTLSIETHCTVVPNAMSSSLASLPGWEGFRPKQTAKKFPANGPKVS</sequence>
<evidence type="ECO:0000313" key="2">
    <source>
        <dbReference type="Proteomes" id="UP000070121"/>
    </source>
</evidence>
<reference evidence="1 2" key="1">
    <citation type="submission" date="2014-02" db="EMBL/GenBank/DDBJ databases">
        <title>The genome sequence of Colletotrichum salicis CBS 607.94.</title>
        <authorList>
            <person name="Baroncelli R."/>
            <person name="Thon M.R."/>
        </authorList>
    </citation>
    <scope>NUCLEOTIDE SEQUENCE [LARGE SCALE GENOMIC DNA]</scope>
    <source>
        <strain evidence="1 2">CBS 607.94</strain>
    </source>
</reference>
<accession>A0A135V297</accession>
<evidence type="ECO:0000313" key="1">
    <source>
        <dbReference type="EMBL" id="KXH66692.1"/>
    </source>
</evidence>
<protein>
    <submittedName>
        <fullName evidence="1">Uncharacterized protein</fullName>
    </submittedName>
</protein>
<dbReference type="Proteomes" id="UP000070121">
    <property type="component" value="Unassembled WGS sequence"/>
</dbReference>
<name>A0A135V297_9PEZI</name>
<dbReference type="EMBL" id="JFFI01000619">
    <property type="protein sequence ID" value="KXH66692.1"/>
    <property type="molecule type" value="Genomic_DNA"/>
</dbReference>
<gene>
    <name evidence="1" type="ORF">CSAL01_12889</name>
</gene>